<keyword evidence="9 11" id="KW-0131">Cell cycle</keyword>
<dbReference type="InterPro" id="IPR005215">
    <property type="entry name" value="Trig_fac"/>
</dbReference>
<comment type="caution">
    <text evidence="15">The sequence shown here is derived from an EMBL/GenBank/DDBJ whole genome shotgun (WGS) entry which is preliminary data.</text>
</comment>
<evidence type="ECO:0000256" key="2">
    <source>
        <dbReference type="ARBA" id="ARBA00005464"/>
    </source>
</evidence>
<evidence type="ECO:0000256" key="8">
    <source>
        <dbReference type="ARBA" id="ARBA00023235"/>
    </source>
</evidence>
<dbReference type="PANTHER" id="PTHR30560:SF3">
    <property type="entry name" value="TRIGGER FACTOR-LIKE PROTEIN TIG, CHLOROPLASTIC"/>
    <property type="match status" value="1"/>
</dbReference>
<dbReference type="SUPFAM" id="SSF109998">
    <property type="entry name" value="Triger factor/SurA peptide-binding domain-like"/>
    <property type="match status" value="1"/>
</dbReference>
<evidence type="ECO:0000313" key="16">
    <source>
        <dbReference type="Proteomes" id="UP001156706"/>
    </source>
</evidence>
<dbReference type="Gene3D" id="1.10.3120.10">
    <property type="entry name" value="Trigger factor, C-terminal domain"/>
    <property type="match status" value="1"/>
</dbReference>
<evidence type="ECO:0000256" key="3">
    <source>
        <dbReference type="ARBA" id="ARBA00013194"/>
    </source>
</evidence>
<evidence type="ECO:0000256" key="1">
    <source>
        <dbReference type="ARBA" id="ARBA00000971"/>
    </source>
</evidence>
<sequence length="433" mass="47948">MQAQLETLGQLERRLDFAIPSADIETAVDARLKRVARTARIQGFRPGKAPMKIVAANYGLQVREEVLGEQVQTAFASAVQDQKLRVAGFPRFEGKPAEGDAFKFSATFEIYPEVVVGDLTAVEVERPVLSVTDAEVDKTIEILRKQRTRFDRVERAAEKGDRVIVDFKGTIDGVAFAGGSSENYAFLAGEGQMLPEFDSAVIGMKEGDTKTFDLAFPADYQGKDVAGKTAQFEVTVKNVAGATMPELDAAFAKTLGVEDGSIDALRAEIRKNVEREVKRRLTARGKEAVMQALLDVSPLELPRALVGQEIGRLIENARQEMQQRGFDPKEMPFPPELFEEQAKRRVSLGLILAEVVRANNLQAKPEQIQTIVAEFAESYEHPEEVVKWYYASSDRLEGPEALALEDNVVEFVYSKAKTVEKQLAFDELMGQQA</sequence>
<comment type="domain">
    <text evidence="11">Consists of 3 domains; the N-terminus binds the ribosome, the middle domain has PPIase activity, while the C-terminus has intrinsic chaperone activity on its own.</text>
</comment>
<dbReference type="HAMAP" id="MF_00303">
    <property type="entry name" value="Trigger_factor_Tig"/>
    <property type="match status" value="1"/>
</dbReference>
<dbReference type="InterPro" id="IPR001179">
    <property type="entry name" value="PPIase_FKBP_dom"/>
</dbReference>
<dbReference type="Gene3D" id="3.10.50.40">
    <property type="match status" value="1"/>
</dbReference>
<dbReference type="EMBL" id="BSOG01000005">
    <property type="protein sequence ID" value="GLR14710.1"/>
    <property type="molecule type" value="Genomic_DNA"/>
</dbReference>
<dbReference type="PROSITE" id="PS50059">
    <property type="entry name" value="FKBP_PPIASE"/>
    <property type="match status" value="1"/>
</dbReference>
<gene>
    <name evidence="11 15" type="primary">tig</name>
    <name evidence="15" type="ORF">GCM10007907_35000</name>
</gene>
<dbReference type="InterPro" id="IPR036611">
    <property type="entry name" value="Trigger_fac_ribosome-bd_sf"/>
</dbReference>
<keyword evidence="8 11" id="KW-0413">Isomerase</keyword>
<dbReference type="Gene3D" id="3.30.70.1050">
    <property type="entry name" value="Trigger factor ribosome-binding domain"/>
    <property type="match status" value="1"/>
</dbReference>
<organism evidence="15 16">
    <name type="scientific">Chitinimonas prasina</name>
    <dbReference type="NCBI Taxonomy" id="1434937"/>
    <lineage>
        <taxon>Bacteria</taxon>
        <taxon>Pseudomonadati</taxon>
        <taxon>Pseudomonadota</taxon>
        <taxon>Betaproteobacteria</taxon>
        <taxon>Neisseriales</taxon>
        <taxon>Chitinibacteraceae</taxon>
        <taxon>Chitinimonas</taxon>
    </lineage>
</organism>
<dbReference type="PIRSF" id="PIRSF003095">
    <property type="entry name" value="Trigger_factor"/>
    <property type="match status" value="1"/>
</dbReference>
<evidence type="ECO:0000256" key="10">
    <source>
        <dbReference type="ARBA" id="ARBA00029986"/>
    </source>
</evidence>
<comment type="subcellular location">
    <subcellularLocation>
        <location evidence="11">Cytoplasm</location>
    </subcellularLocation>
    <text evidence="11">About half TF is bound to the ribosome near the polypeptide exit tunnel while the other half is free in the cytoplasm.</text>
</comment>
<dbReference type="RefSeq" id="WP_284197781.1">
    <property type="nucleotide sequence ID" value="NZ_BSOG01000005.1"/>
</dbReference>
<protein>
    <recommendedName>
        <fullName evidence="4 11">Trigger factor</fullName>
        <shortName evidence="11">TF</shortName>
        <ecNumber evidence="3 11">5.2.1.8</ecNumber>
    </recommendedName>
    <alternativeName>
        <fullName evidence="10 11">PPIase</fullName>
    </alternativeName>
</protein>
<evidence type="ECO:0000256" key="7">
    <source>
        <dbReference type="ARBA" id="ARBA00023186"/>
    </source>
</evidence>
<dbReference type="PANTHER" id="PTHR30560">
    <property type="entry name" value="TRIGGER FACTOR CHAPERONE AND PEPTIDYL-PROLYL CIS/TRANS ISOMERASE"/>
    <property type="match status" value="1"/>
</dbReference>
<dbReference type="Pfam" id="PF05697">
    <property type="entry name" value="Trigger_N"/>
    <property type="match status" value="1"/>
</dbReference>
<dbReference type="InterPro" id="IPR008880">
    <property type="entry name" value="Trigger_fac_C"/>
</dbReference>
<evidence type="ECO:0000256" key="11">
    <source>
        <dbReference type="HAMAP-Rule" id="MF_00303"/>
    </source>
</evidence>
<dbReference type="Pfam" id="PF05698">
    <property type="entry name" value="Trigger_C"/>
    <property type="match status" value="1"/>
</dbReference>
<feature type="domain" description="PPIase FKBP-type" evidence="14">
    <location>
        <begin position="160"/>
        <end position="220"/>
    </location>
</feature>
<dbReference type="Pfam" id="PF00254">
    <property type="entry name" value="FKBP_C"/>
    <property type="match status" value="1"/>
</dbReference>
<reference evidence="16" key="1">
    <citation type="journal article" date="2019" name="Int. J. Syst. Evol. Microbiol.">
        <title>The Global Catalogue of Microorganisms (GCM) 10K type strain sequencing project: providing services to taxonomists for standard genome sequencing and annotation.</title>
        <authorList>
            <consortium name="The Broad Institute Genomics Platform"/>
            <consortium name="The Broad Institute Genome Sequencing Center for Infectious Disease"/>
            <person name="Wu L."/>
            <person name="Ma J."/>
        </authorList>
    </citation>
    <scope>NUCLEOTIDE SEQUENCE [LARGE SCALE GENOMIC DNA]</scope>
    <source>
        <strain evidence="16">NBRC 110044</strain>
    </source>
</reference>
<keyword evidence="16" id="KW-1185">Reference proteome</keyword>
<name>A0ABQ5YMU4_9NEIS</name>
<dbReference type="InterPro" id="IPR046357">
    <property type="entry name" value="PPIase_dom_sf"/>
</dbReference>
<dbReference type="SUPFAM" id="SSF102735">
    <property type="entry name" value="Trigger factor ribosome-binding domain"/>
    <property type="match status" value="1"/>
</dbReference>
<comment type="function">
    <text evidence="11">Involved in protein export. Acts as a chaperone by maintaining the newly synthesized protein in an open conformation. Functions as a peptidyl-prolyl cis-trans isomerase.</text>
</comment>
<accession>A0ABQ5YMU4</accession>
<dbReference type="InterPro" id="IPR027304">
    <property type="entry name" value="Trigger_fact/SurA_dom_sf"/>
</dbReference>
<evidence type="ECO:0000256" key="5">
    <source>
        <dbReference type="ARBA" id="ARBA00022618"/>
    </source>
</evidence>
<evidence type="ECO:0000256" key="6">
    <source>
        <dbReference type="ARBA" id="ARBA00023110"/>
    </source>
</evidence>
<dbReference type="Proteomes" id="UP001156706">
    <property type="component" value="Unassembled WGS sequence"/>
</dbReference>
<evidence type="ECO:0000256" key="4">
    <source>
        <dbReference type="ARBA" id="ARBA00016902"/>
    </source>
</evidence>
<dbReference type="SUPFAM" id="SSF54534">
    <property type="entry name" value="FKBP-like"/>
    <property type="match status" value="1"/>
</dbReference>
<evidence type="ECO:0000256" key="9">
    <source>
        <dbReference type="ARBA" id="ARBA00023306"/>
    </source>
</evidence>
<evidence type="ECO:0000313" key="15">
    <source>
        <dbReference type="EMBL" id="GLR14710.1"/>
    </source>
</evidence>
<evidence type="ECO:0000256" key="12">
    <source>
        <dbReference type="PROSITE-ProRule" id="PRU00277"/>
    </source>
</evidence>
<dbReference type="InterPro" id="IPR037041">
    <property type="entry name" value="Trigger_fac_C_sf"/>
</dbReference>
<dbReference type="NCBIfam" id="TIGR00115">
    <property type="entry name" value="tig"/>
    <property type="match status" value="1"/>
</dbReference>
<comment type="similarity">
    <text evidence="2 11 13">Belongs to the FKBP-type PPIase family. Tig subfamily.</text>
</comment>
<evidence type="ECO:0000259" key="14">
    <source>
        <dbReference type="PROSITE" id="PS50059"/>
    </source>
</evidence>
<keyword evidence="11" id="KW-0963">Cytoplasm</keyword>
<keyword evidence="5 11" id="KW-0132">Cell division</keyword>
<comment type="catalytic activity">
    <reaction evidence="1 11 12">
        <text>[protein]-peptidylproline (omega=180) = [protein]-peptidylproline (omega=0)</text>
        <dbReference type="Rhea" id="RHEA:16237"/>
        <dbReference type="Rhea" id="RHEA-COMP:10747"/>
        <dbReference type="Rhea" id="RHEA-COMP:10748"/>
        <dbReference type="ChEBI" id="CHEBI:83833"/>
        <dbReference type="ChEBI" id="CHEBI:83834"/>
        <dbReference type="EC" id="5.2.1.8"/>
    </reaction>
</comment>
<keyword evidence="7 11" id="KW-0143">Chaperone</keyword>
<dbReference type="InterPro" id="IPR008881">
    <property type="entry name" value="Trigger_fac_ribosome-bd_bac"/>
</dbReference>
<keyword evidence="6 11" id="KW-0697">Rotamase</keyword>
<dbReference type="EC" id="5.2.1.8" evidence="3 11"/>
<proteinExistence type="inferred from homology"/>
<evidence type="ECO:0000256" key="13">
    <source>
        <dbReference type="RuleBase" id="RU003914"/>
    </source>
</evidence>